<keyword evidence="2" id="KW-0805">Transcription regulation</keyword>
<dbReference type="CDD" id="cd08432">
    <property type="entry name" value="PBP2_GcdR_TrpI_HvrB_AmpR_like"/>
    <property type="match status" value="1"/>
</dbReference>
<dbReference type="Proteomes" id="UP000298781">
    <property type="component" value="Chromosome"/>
</dbReference>
<dbReference type="Pfam" id="PF03466">
    <property type="entry name" value="LysR_substrate"/>
    <property type="match status" value="1"/>
</dbReference>
<dbReference type="KEGG" id="pstg:E8M01_19285"/>
<dbReference type="InterPro" id="IPR005119">
    <property type="entry name" value="LysR_subst-bd"/>
</dbReference>
<evidence type="ECO:0000256" key="1">
    <source>
        <dbReference type="ARBA" id="ARBA00009437"/>
    </source>
</evidence>
<dbReference type="GO" id="GO:0006351">
    <property type="term" value="P:DNA-templated transcription"/>
    <property type="evidence" value="ECO:0007669"/>
    <property type="project" value="TreeGrafter"/>
</dbReference>
<gene>
    <name evidence="6" type="ORF">E8M01_19285</name>
</gene>
<evidence type="ECO:0000313" key="6">
    <source>
        <dbReference type="EMBL" id="QCI66163.1"/>
    </source>
</evidence>
<dbReference type="OrthoDB" id="9793571at2"/>
<dbReference type="SUPFAM" id="SSF46785">
    <property type="entry name" value="Winged helix' DNA-binding domain"/>
    <property type="match status" value="1"/>
</dbReference>
<comment type="similarity">
    <text evidence="1">Belongs to the LysR transcriptional regulatory family.</text>
</comment>
<dbReference type="InterPro" id="IPR036390">
    <property type="entry name" value="WH_DNA-bd_sf"/>
</dbReference>
<name>A0A4D7B595_9HYPH</name>
<evidence type="ECO:0000256" key="3">
    <source>
        <dbReference type="ARBA" id="ARBA00023125"/>
    </source>
</evidence>
<organism evidence="6 7">
    <name type="scientific">Phreatobacter stygius</name>
    <dbReference type="NCBI Taxonomy" id="1940610"/>
    <lineage>
        <taxon>Bacteria</taxon>
        <taxon>Pseudomonadati</taxon>
        <taxon>Pseudomonadota</taxon>
        <taxon>Alphaproteobacteria</taxon>
        <taxon>Hyphomicrobiales</taxon>
        <taxon>Phreatobacteraceae</taxon>
        <taxon>Phreatobacter</taxon>
    </lineage>
</organism>
<dbReference type="GO" id="GO:0003700">
    <property type="term" value="F:DNA-binding transcription factor activity"/>
    <property type="evidence" value="ECO:0007669"/>
    <property type="project" value="InterPro"/>
</dbReference>
<sequence>MGSVLPLLALRAFAETGRHGSIKLAADAMGVTSGAVSQQIRQLEERVGVALFSRTRYGMLLTEAGAKIHPPLLRAFDQIALTLGALETIKARQTLTVTTAPSFAASWLVPRLGRFSDEHPEFEVRVEATNQLVNLRDGRVDVAIRHGLGHYPGLNAIPLMAPELVPVGSARLLAGGPPIHDPVDCLAYPLLQDRDRADWPLWLKALGVEGDPRAERGPSFDDDFLLIRAAEAGQGLALVRDIYAHDEIAAGRLVLALDRSWPTQFAYYIVSLPEVANRPVVAAFSNWLLREAQKPDGSGGI</sequence>
<keyword evidence="7" id="KW-1185">Reference proteome</keyword>
<keyword evidence="4" id="KW-0804">Transcription</keyword>
<dbReference type="InterPro" id="IPR036388">
    <property type="entry name" value="WH-like_DNA-bd_sf"/>
</dbReference>
<dbReference type="SUPFAM" id="SSF53850">
    <property type="entry name" value="Periplasmic binding protein-like II"/>
    <property type="match status" value="1"/>
</dbReference>
<dbReference type="PRINTS" id="PR00039">
    <property type="entry name" value="HTHLYSR"/>
</dbReference>
<dbReference type="PANTHER" id="PTHR30537:SF26">
    <property type="entry name" value="GLYCINE CLEAVAGE SYSTEM TRANSCRIPTIONAL ACTIVATOR"/>
    <property type="match status" value="1"/>
</dbReference>
<dbReference type="AlphaFoldDB" id="A0A4D7B595"/>
<protein>
    <submittedName>
        <fullName evidence="6">LysR family transcriptional regulator</fullName>
    </submittedName>
</protein>
<dbReference type="PANTHER" id="PTHR30537">
    <property type="entry name" value="HTH-TYPE TRANSCRIPTIONAL REGULATOR"/>
    <property type="match status" value="1"/>
</dbReference>
<dbReference type="InterPro" id="IPR058163">
    <property type="entry name" value="LysR-type_TF_proteobact-type"/>
</dbReference>
<dbReference type="PROSITE" id="PS50931">
    <property type="entry name" value="HTH_LYSR"/>
    <property type="match status" value="1"/>
</dbReference>
<dbReference type="Pfam" id="PF00126">
    <property type="entry name" value="HTH_1"/>
    <property type="match status" value="1"/>
</dbReference>
<evidence type="ECO:0000259" key="5">
    <source>
        <dbReference type="PROSITE" id="PS50931"/>
    </source>
</evidence>
<proteinExistence type="inferred from homology"/>
<reference evidence="6 7" key="1">
    <citation type="submission" date="2019-04" db="EMBL/GenBank/DDBJ databases">
        <title>Phreatobacter aquaticus sp. nov.</title>
        <authorList>
            <person name="Choi A."/>
        </authorList>
    </citation>
    <scope>NUCLEOTIDE SEQUENCE [LARGE SCALE GENOMIC DNA]</scope>
    <source>
        <strain evidence="6 7">KCTC 52518</strain>
    </source>
</reference>
<dbReference type="RefSeq" id="WP_136961608.1">
    <property type="nucleotide sequence ID" value="NZ_CP039690.1"/>
</dbReference>
<feature type="domain" description="HTH lysR-type" evidence="5">
    <location>
        <begin position="5"/>
        <end position="62"/>
    </location>
</feature>
<evidence type="ECO:0000313" key="7">
    <source>
        <dbReference type="Proteomes" id="UP000298781"/>
    </source>
</evidence>
<dbReference type="Gene3D" id="3.40.190.10">
    <property type="entry name" value="Periplasmic binding protein-like II"/>
    <property type="match status" value="2"/>
</dbReference>
<evidence type="ECO:0000256" key="4">
    <source>
        <dbReference type="ARBA" id="ARBA00023163"/>
    </source>
</evidence>
<dbReference type="EMBL" id="CP039690">
    <property type="protein sequence ID" value="QCI66163.1"/>
    <property type="molecule type" value="Genomic_DNA"/>
</dbReference>
<dbReference type="InterPro" id="IPR000847">
    <property type="entry name" value="LysR_HTH_N"/>
</dbReference>
<dbReference type="Gene3D" id="1.10.10.10">
    <property type="entry name" value="Winged helix-like DNA-binding domain superfamily/Winged helix DNA-binding domain"/>
    <property type="match status" value="1"/>
</dbReference>
<dbReference type="GO" id="GO:0043565">
    <property type="term" value="F:sequence-specific DNA binding"/>
    <property type="evidence" value="ECO:0007669"/>
    <property type="project" value="TreeGrafter"/>
</dbReference>
<keyword evidence="3" id="KW-0238">DNA-binding</keyword>
<evidence type="ECO:0000256" key="2">
    <source>
        <dbReference type="ARBA" id="ARBA00023015"/>
    </source>
</evidence>
<accession>A0A4D7B595</accession>